<evidence type="ECO:0000259" key="6">
    <source>
        <dbReference type="PROSITE" id="PS51669"/>
    </source>
</evidence>
<sequence>MTNRTEKIGVCNLCEAICGLRITLEDDRVVEVRGNPDDPLSRGHICPKGVSLGDLHHDPDRLRRPVRRVPSTGSGRRSTGSTTDEAEWEEIGWDEALDLVADRLASTIDRHGPDAVGVYLGNPNAHSLGFATHGVAMVKSLRTRNRFSASSVDQVPHQLVAHLLYGHQLLLPIPDIDRTSFFLVLGANPMASNGSLMTVPDFPQRLRDLKARGGRMVVVDPRRTETAKVADEHVFVRPGTDAVVLLAMVRELFELEGAVRPAAYVDGVDAVRTAVLDFTPEWAERISGVPAETIRRLTREYVAADGAAAYGRLGLSTQGFGSVCQWAIGCLNALTGNLDREGGVLFTEPAIDFVTTGLIGRGHHDLYRSRVRDAPEVGGELPVAVLSEEIETPGDGQVRAMLTIAGNPVLSTPDGRRLAAALDSLDFMVAVDIYLNETTRHADVVLPPTTILERDHYDIVFHGLAVRNTARFTPAVVDKPRDARHDWEIFRDLALRIAGRLERQPSLKQRVQQRLRLTISPTFAIGTLLRRGGRTTITELRKRPEGVDLGPLRPTLPDRLRTGDRRIDLAQPLLLTDLERVRRELAEPPEGLLLIGRRHQRDNNSWLHNLDRLTRGRQRHQLLMHPDDGASCGVADGVRVRVVSRVGSVEVEARLSDEVMRGVVSLPHGYGHQVPGTRMAGAARVPGVSVNDLTDPERLDVSGNAALNGVPVTVTPL</sequence>
<comment type="caution">
    <text evidence="7">The sequence shown here is derived from an EMBL/GenBank/DDBJ whole genome shotgun (WGS) entry which is preliminary data.</text>
</comment>
<protein>
    <submittedName>
        <fullName evidence="7">Molybdopterin-dependent oxidoreductase</fullName>
    </submittedName>
</protein>
<dbReference type="Gene3D" id="3.40.228.10">
    <property type="entry name" value="Dimethylsulfoxide Reductase, domain 2"/>
    <property type="match status" value="1"/>
</dbReference>
<evidence type="ECO:0000256" key="3">
    <source>
        <dbReference type="ARBA" id="ARBA00023004"/>
    </source>
</evidence>
<evidence type="ECO:0000256" key="4">
    <source>
        <dbReference type="ARBA" id="ARBA00023014"/>
    </source>
</evidence>
<evidence type="ECO:0000256" key="5">
    <source>
        <dbReference type="SAM" id="MobiDB-lite"/>
    </source>
</evidence>
<feature type="compositionally biased region" description="Low complexity" evidence="5">
    <location>
        <begin position="68"/>
        <end position="83"/>
    </location>
</feature>
<evidence type="ECO:0000313" key="8">
    <source>
        <dbReference type="Proteomes" id="UP001597351"/>
    </source>
</evidence>
<gene>
    <name evidence="7" type="ORF">ACFSDE_02315</name>
</gene>
<dbReference type="SUPFAM" id="SSF50692">
    <property type="entry name" value="ADC-like"/>
    <property type="match status" value="1"/>
</dbReference>
<name>A0ABW4TI48_9ACTN</name>
<dbReference type="SUPFAM" id="SSF53706">
    <property type="entry name" value="Formate dehydrogenase/DMSO reductase, domains 1-3"/>
    <property type="match status" value="1"/>
</dbReference>
<keyword evidence="4" id="KW-0411">Iron-sulfur</keyword>
<dbReference type="RefSeq" id="WP_343915489.1">
    <property type="nucleotide sequence ID" value="NZ_BAAAJT010000002.1"/>
</dbReference>
<dbReference type="InterPro" id="IPR006656">
    <property type="entry name" value="Mopterin_OxRdtase"/>
</dbReference>
<dbReference type="Gene3D" id="2.20.25.90">
    <property type="entry name" value="ADC-like domains"/>
    <property type="match status" value="1"/>
</dbReference>
<feature type="compositionally biased region" description="Basic and acidic residues" evidence="5">
    <location>
        <begin position="54"/>
        <end position="63"/>
    </location>
</feature>
<feature type="domain" description="4Fe-4S Mo/W bis-MGD-type" evidence="6">
    <location>
        <begin position="4"/>
        <end position="60"/>
    </location>
</feature>
<dbReference type="InterPro" id="IPR050612">
    <property type="entry name" value="Prok_Mopterin_Oxidored"/>
</dbReference>
<dbReference type="PROSITE" id="PS51669">
    <property type="entry name" value="4FE4S_MOW_BIS_MGD"/>
    <property type="match status" value="1"/>
</dbReference>
<dbReference type="InterPro" id="IPR006963">
    <property type="entry name" value="Mopterin_OxRdtase_4Fe-4S_dom"/>
</dbReference>
<dbReference type="Pfam" id="PF01568">
    <property type="entry name" value="Molydop_binding"/>
    <property type="match status" value="1"/>
</dbReference>
<dbReference type="Pfam" id="PF00384">
    <property type="entry name" value="Molybdopterin"/>
    <property type="match status" value="1"/>
</dbReference>
<feature type="region of interest" description="Disordered" evidence="5">
    <location>
        <begin position="52"/>
        <end position="86"/>
    </location>
</feature>
<dbReference type="Gene3D" id="3.40.50.740">
    <property type="match status" value="1"/>
</dbReference>
<keyword evidence="8" id="KW-1185">Reference proteome</keyword>
<dbReference type="PANTHER" id="PTHR43742">
    <property type="entry name" value="TRIMETHYLAMINE-N-OXIDE REDUCTASE"/>
    <property type="match status" value="1"/>
</dbReference>
<dbReference type="Gene3D" id="2.40.40.20">
    <property type="match status" value="1"/>
</dbReference>
<keyword evidence="2" id="KW-0479">Metal-binding</keyword>
<evidence type="ECO:0000256" key="2">
    <source>
        <dbReference type="ARBA" id="ARBA00022723"/>
    </source>
</evidence>
<dbReference type="Pfam" id="PF04879">
    <property type="entry name" value="Molybdop_Fe4S4"/>
    <property type="match status" value="1"/>
</dbReference>
<reference evidence="8" key="1">
    <citation type="journal article" date="2019" name="Int. J. Syst. Evol. Microbiol.">
        <title>The Global Catalogue of Microorganisms (GCM) 10K type strain sequencing project: providing services to taxonomists for standard genome sequencing and annotation.</title>
        <authorList>
            <consortium name="The Broad Institute Genomics Platform"/>
            <consortium name="The Broad Institute Genome Sequencing Center for Infectious Disease"/>
            <person name="Wu L."/>
            <person name="Ma J."/>
        </authorList>
    </citation>
    <scope>NUCLEOTIDE SEQUENCE [LARGE SCALE GENOMIC DNA]</scope>
    <source>
        <strain evidence="8">CGMCC 1.12477</strain>
    </source>
</reference>
<dbReference type="Proteomes" id="UP001597351">
    <property type="component" value="Unassembled WGS sequence"/>
</dbReference>
<evidence type="ECO:0000313" key="7">
    <source>
        <dbReference type="EMBL" id="MFD1945610.1"/>
    </source>
</evidence>
<dbReference type="PANTHER" id="PTHR43742:SF6">
    <property type="entry name" value="OXIDOREDUCTASE YYAE-RELATED"/>
    <property type="match status" value="1"/>
</dbReference>
<evidence type="ECO:0000256" key="1">
    <source>
        <dbReference type="ARBA" id="ARBA00010312"/>
    </source>
</evidence>
<comment type="similarity">
    <text evidence="1">Belongs to the prokaryotic molybdopterin-containing oxidoreductase family.</text>
</comment>
<keyword evidence="3" id="KW-0408">Iron</keyword>
<dbReference type="InterPro" id="IPR009010">
    <property type="entry name" value="Asp_de-COase-like_dom_sf"/>
</dbReference>
<dbReference type="EMBL" id="JBHUGD010000001">
    <property type="protein sequence ID" value="MFD1945610.1"/>
    <property type="molecule type" value="Genomic_DNA"/>
</dbReference>
<proteinExistence type="inferred from homology"/>
<dbReference type="SMART" id="SM00926">
    <property type="entry name" value="Molybdop_Fe4S4"/>
    <property type="match status" value="1"/>
</dbReference>
<dbReference type="InterPro" id="IPR006657">
    <property type="entry name" value="MoPterin_dinucl-bd_dom"/>
</dbReference>
<organism evidence="7 8">
    <name type="scientific">Nocardioides aestuarii</name>
    <dbReference type="NCBI Taxonomy" id="252231"/>
    <lineage>
        <taxon>Bacteria</taxon>
        <taxon>Bacillati</taxon>
        <taxon>Actinomycetota</taxon>
        <taxon>Actinomycetes</taxon>
        <taxon>Propionibacteriales</taxon>
        <taxon>Nocardioidaceae</taxon>
        <taxon>Nocardioides</taxon>
    </lineage>
</organism>
<accession>A0ABW4TI48</accession>